<name>A0ABT2HWW6_9MICO</name>
<accession>A0ABT2HWW6</accession>
<organism evidence="2 3">
    <name type="scientific">Pseudoclavibacter albus</name>
    <dbReference type="NCBI Taxonomy" id="272241"/>
    <lineage>
        <taxon>Bacteria</taxon>
        <taxon>Bacillati</taxon>
        <taxon>Actinomycetota</taxon>
        <taxon>Actinomycetes</taxon>
        <taxon>Micrococcales</taxon>
        <taxon>Microbacteriaceae</taxon>
        <taxon>Pseudoclavibacter</taxon>
    </lineage>
</organism>
<dbReference type="RefSeq" id="WP_206394661.1">
    <property type="nucleotide sequence ID" value="NZ_JAFDPW010000001.1"/>
</dbReference>
<evidence type="ECO:0000313" key="3">
    <source>
        <dbReference type="Proteomes" id="UP001525379"/>
    </source>
</evidence>
<sequence length="144" mass="15690">MTTPNKPSSIAVYRKVLRWSAILAIAVAVIGSLVAGLLVGMNGVWSALVASAIGFGFAGVTVVILIIAVQLDTIYFFATILFGWLLKFVLFMVVLWFVRDQAWIHPVALWACLVAALIGTLVVDVLCVLRARMPYVSDRARDQP</sequence>
<reference evidence="2 3" key="1">
    <citation type="submission" date="2022-04" db="EMBL/GenBank/DDBJ databases">
        <title>Human microbiome associated bacterial genomes.</title>
        <authorList>
            <person name="Sandstrom S."/>
            <person name="Salamzade R."/>
            <person name="Kalan L.R."/>
        </authorList>
    </citation>
    <scope>NUCLEOTIDE SEQUENCE [LARGE SCALE GENOMIC DNA]</scope>
    <source>
        <strain evidence="3">p3-SID1799</strain>
    </source>
</reference>
<proteinExistence type="predicted"/>
<dbReference type="EMBL" id="JALXSQ010000017">
    <property type="protein sequence ID" value="MCT2042803.1"/>
    <property type="molecule type" value="Genomic_DNA"/>
</dbReference>
<comment type="caution">
    <text evidence="2">The sequence shown here is derived from an EMBL/GenBank/DDBJ whole genome shotgun (WGS) entry which is preliminary data.</text>
</comment>
<keyword evidence="1" id="KW-0812">Transmembrane</keyword>
<feature type="transmembrane region" description="Helical" evidence="1">
    <location>
        <begin position="103"/>
        <end position="129"/>
    </location>
</feature>
<feature type="transmembrane region" description="Helical" evidence="1">
    <location>
        <begin position="21"/>
        <end position="39"/>
    </location>
</feature>
<feature type="transmembrane region" description="Helical" evidence="1">
    <location>
        <begin position="74"/>
        <end position="97"/>
    </location>
</feature>
<gene>
    <name evidence="2" type="ORF">M3D15_05575</name>
</gene>
<evidence type="ECO:0000313" key="2">
    <source>
        <dbReference type="EMBL" id="MCT2042803.1"/>
    </source>
</evidence>
<keyword evidence="1" id="KW-0472">Membrane</keyword>
<keyword evidence="1" id="KW-1133">Transmembrane helix</keyword>
<evidence type="ECO:0008006" key="4">
    <source>
        <dbReference type="Google" id="ProtNLM"/>
    </source>
</evidence>
<evidence type="ECO:0000256" key="1">
    <source>
        <dbReference type="SAM" id="Phobius"/>
    </source>
</evidence>
<protein>
    <recommendedName>
        <fullName evidence="4">Phage holin family protein</fullName>
    </recommendedName>
</protein>
<dbReference type="Proteomes" id="UP001525379">
    <property type="component" value="Unassembled WGS sequence"/>
</dbReference>
<keyword evidence="3" id="KW-1185">Reference proteome</keyword>
<feature type="transmembrane region" description="Helical" evidence="1">
    <location>
        <begin position="45"/>
        <end position="67"/>
    </location>
</feature>